<gene>
    <name evidence="2" type="ORF">g.35895</name>
</gene>
<protein>
    <submittedName>
        <fullName evidence="2">Uncharacterized protein</fullName>
    </submittedName>
</protein>
<sequence>MGDGRHNPSDDIAAVIADTRNQICSIINRVRDSLAQQMDIDVPGTEPTVFDIVEQQARSWQPTAQNIREEMRPQRPVRCPVAPVARLIDFDDCPEEIPSHPVFEFDQIPQEEVLAFQQAFAPEESSYDDELLQDVRRPKRPPDFCMDPTCCRNLDEGCRYHLPESAVIKTTIRPPPVFYGPHLPPGGLPPPSPEPEPEIVCPPSQAAPPPQAATPPQAAPPPQTAPPPQAPLRLSDYYYPDMPNFEAKYPKYDPKKHRTKEFYERMKEINLDIQKRYWVLSKGLYLKRYYPDEAPIPPEQKAGPSGVTCRKPTTTAGQRQGGVRPKSKLNAPGTSGVTGRKPATGTRRGQQGAPVGRGTGVRRPTAGTNCPPPGGRGQQRPMTGHDIDMDLVRGNIAKPGTAPPPRACPPKQSASSLMPKMPKCSGKLLARR</sequence>
<feature type="region of interest" description="Disordered" evidence="1">
    <location>
        <begin position="178"/>
        <end position="235"/>
    </location>
</feature>
<feature type="region of interest" description="Disordered" evidence="1">
    <location>
        <begin position="296"/>
        <end position="432"/>
    </location>
</feature>
<accession>A0A1B6EMD9</accession>
<reference evidence="2" key="1">
    <citation type="submission" date="2015-11" db="EMBL/GenBank/DDBJ databases">
        <title>De novo transcriptome assembly of four potential Pierce s Disease insect vectors from Arizona vineyards.</title>
        <authorList>
            <person name="Tassone E.E."/>
        </authorList>
    </citation>
    <scope>NUCLEOTIDE SEQUENCE</scope>
</reference>
<proteinExistence type="predicted"/>
<name>A0A1B6EMD9_9HEMI</name>
<feature type="compositionally biased region" description="Pro residues" evidence="1">
    <location>
        <begin position="205"/>
        <end position="230"/>
    </location>
</feature>
<evidence type="ECO:0000313" key="2">
    <source>
        <dbReference type="EMBL" id="JAS39076.1"/>
    </source>
</evidence>
<dbReference type="AlphaFoldDB" id="A0A1B6EMD9"/>
<organism evidence="2">
    <name type="scientific">Cuerna arida</name>
    <dbReference type="NCBI Taxonomy" id="1464854"/>
    <lineage>
        <taxon>Eukaryota</taxon>
        <taxon>Metazoa</taxon>
        <taxon>Ecdysozoa</taxon>
        <taxon>Arthropoda</taxon>
        <taxon>Hexapoda</taxon>
        <taxon>Insecta</taxon>
        <taxon>Pterygota</taxon>
        <taxon>Neoptera</taxon>
        <taxon>Paraneoptera</taxon>
        <taxon>Hemiptera</taxon>
        <taxon>Auchenorrhyncha</taxon>
        <taxon>Membracoidea</taxon>
        <taxon>Cicadellidae</taxon>
        <taxon>Cicadellinae</taxon>
        <taxon>Proconiini</taxon>
        <taxon>Cuerna</taxon>
    </lineage>
</organism>
<dbReference type="EMBL" id="GECZ01030693">
    <property type="protein sequence ID" value="JAS39076.1"/>
    <property type="molecule type" value="Transcribed_RNA"/>
</dbReference>
<feature type="compositionally biased region" description="Pro residues" evidence="1">
    <location>
        <begin position="178"/>
        <end position="194"/>
    </location>
</feature>
<evidence type="ECO:0000256" key="1">
    <source>
        <dbReference type="SAM" id="MobiDB-lite"/>
    </source>
</evidence>